<feature type="region of interest" description="Disordered" evidence="1">
    <location>
        <begin position="165"/>
        <end position="197"/>
    </location>
</feature>
<evidence type="ECO:0000313" key="2">
    <source>
        <dbReference type="Proteomes" id="UP000079169"/>
    </source>
</evidence>
<reference evidence="3 4" key="1">
    <citation type="submission" date="2025-04" db="UniProtKB">
        <authorList>
            <consortium name="RefSeq"/>
        </authorList>
    </citation>
    <scope>IDENTIFICATION</scope>
</reference>
<protein>
    <submittedName>
        <fullName evidence="4">Uncharacterized protein LOC103509396 isoform X1</fullName>
    </submittedName>
    <submittedName>
        <fullName evidence="3">Uncharacterized protein LOC103509396 isoform X2</fullName>
    </submittedName>
</protein>
<feature type="region of interest" description="Disordered" evidence="1">
    <location>
        <begin position="1"/>
        <end position="36"/>
    </location>
</feature>
<evidence type="ECO:0000313" key="3">
    <source>
        <dbReference type="RefSeq" id="XP_017299669.1"/>
    </source>
</evidence>
<dbReference type="PaxDb" id="121845-A0A1S3D1B8"/>
<dbReference type="KEGG" id="dci:103509396"/>
<evidence type="ECO:0000256" key="1">
    <source>
        <dbReference type="SAM" id="MobiDB-lite"/>
    </source>
</evidence>
<dbReference type="AlphaFoldDB" id="A0A1S3D1B8"/>
<proteinExistence type="predicted"/>
<name>A0A1S3D1B8_DIACI</name>
<feature type="region of interest" description="Disordered" evidence="1">
    <location>
        <begin position="621"/>
        <end position="641"/>
    </location>
</feature>
<sequence length="641" mass="72798">MVGKRKTYGGSPRGGGSGKRNLDSSGGGRWTSTNDYGFSNQYNKSSNYPVTSPWLANTGPSFNQASNYGASNYNSTSYSNGFSSYQPSYNAGTPSLSAYGQTSSYKASNPDDLLKELGKCYLNNLAGNPVNPGYGGVPSQPALAYQRQPSYGVSRNNMNYGNYQGGYKPRSANMKRQREPQENNRNSIGSNSYYNNNQKKQKIAVNDKTGPSKPINKTNTPIKRTNNTRQIRKPTSARKPVVKTETNGDVAQKTVAKQKRSSNIEKQRAKIVKQKYNQLERNPFLNENGKIEVGFLRHALYEVFPHDRIHCMLVSSYLLGHRNAVKLIRYELKTLLDTRFGVDNISDEVKKAKREYLLDHKVKVLMELTYVYVDATEEEKATREKVIDDSIDLLTSDLFPRDQVPKEEDYIIDPNVESTHEDLIKDFQYKFVQYAYEGFGYTLVENPASVENKLKFHINNGFIPGLLVEIVRIRGKPGDKIELPDILARWIERKNWSTNYQNKFYFIARSIYNRQLAKGEQVESQVLDLLPQDEKLGTRIVRDFADAILVFDELATGVKYKLINYTPYINFSEDMKRGIFNEIMKSMYAETLELLKKETTLLKRTYEKLEGVPEEADIKNEVAESTVDADGKADVTEMETS</sequence>
<dbReference type="GeneID" id="103509396"/>
<dbReference type="Proteomes" id="UP000079169">
    <property type="component" value="Unplaced"/>
</dbReference>
<keyword evidence="2" id="KW-1185">Reference proteome</keyword>
<evidence type="ECO:0000313" key="4">
    <source>
        <dbReference type="RefSeq" id="XP_026679552.1"/>
    </source>
</evidence>
<accession>A0A1S3D1B8</accession>
<feature type="compositionally biased region" description="Low complexity" evidence="1">
    <location>
        <begin position="183"/>
        <end position="197"/>
    </location>
</feature>
<gene>
    <name evidence="3 4" type="primary">LOC103509396</name>
</gene>
<dbReference type="RefSeq" id="XP_017299669.1">
    <property type="nucleotide sequence ID" value="XM_017444180.2"/>
</dbReference>
<organism evidence="2 4">
    <name type="scientific">Diaphorina citri</name>
    <name type="common">Asian citrus psyllid</name>
    <dbReference type="NCBI Taxonomy" id="121845"/>
    <lineage>
        <taxon>Eukaryota</taxon>
        <taxon>Metazoa</taxon>
        <taxon>Ecdysozoa</taxon>
        <taxon>Arthropoda</taxon>
        <taxon>Hexapoda</taxon>
        <taxon>Insecta</taxon>
        <taxon>Pterygota</taxon>
        <taxon>Neoptera</taxon>
        <taxon>Paraneoptera</taxon>
        <taxon>Hemiptera</taxon>
        <taxon>Sternorrhyncha</taxon>
        <taxon>Psylloidea</taxon>
        <taxon>Psyllidae</taxon>
        <taxon>Diaphorininae</taxon>
        <taxon>Diaphorina</taxon>
    </lineage>
</organism>
<dbReference type="RefSeq" id="XP_026679552.1">
    <property type="nucleotide sequence ID" value="XM_026823751.1"/>
</dbReference>